<dbReference type="KEGG" id="lem:LEN_0512"/>
<gene>
    <name evidence="1" type="ORF">LEN_0512</name>
</gene>
<evidence type="ECO:0000313" key="1">
    <source>
        <dbReference type="EMBL" id="BAV95999.1"/>
    </source>
</evidence>
<dbReference type="AlphaFoldDB" id="A0AAU9ACA9"/>
<protein>
    <submittedName>
        <fullName evidence="1">Uncharacterized protein</fullName>
    </submittedName>
</protein>
<dbReference type="GeneID" id="83066677"/>
<dbReference type="RefSeq" id="WP_145959934.1">
    <property type="nucleotide sequence ID" value="NZ_AP014940.1"/>
</dbReference>
<sequence length="744" mass="81192">MLNPSAFYCFTHISKAADGGGYRYCFAYKPPGPLARGALDELILAMCKGPHVPDAVIVLSIGDDRGSNDVLALLKEDGAKIAQQRLASRIPLLHASYDLGGGAVKTELLDPYFKNKKKKLNKVCQDIKSWIGSGLAGLLNPADVILQAPSGYAYEKPSGGRAKVFLKPDMALKSSAAVAFIAFALFNKIFSGRMPRFSGLRTVFIDTMAIAPVAYALKELLTLCDPSRSFLIESFHSYGGFDDIARPLPGTSLCIISASTSMDLHRKWITDKQVAPYEVITILSLQSAAYYKEDALHLLEYEGEFSAAGPVQLSIRIRGESFLPEQEPPKKVLLTESHHRSDESTQLFCALAGKGVFDVYRKPSASERVRALYVAGDVLINQDDFLAWLNEKLFGLIKAATKAVICQNDNSSLELAELVRKYCLSEFGMNLPPAVPLGKLESSDVDFSGGVIVCAAVVGKGSQLLEISRALRDKHKGPRLYVIGFHVAETNGELKGLPMNLRHSKGIKHEVICYGGVATGTQLQASFEREVAEFCDPSLDTSDLPPAVQQRALVLGASGVVGQSALLPHGNNASGVMHLRQGFAFWPEFTPVSCQPEVLATMAALLQRAREAESLPENKRLATASYRHVVLDPENFSRYNDGVIQSSIIRSAYPSELDYRSDHAASDFMKALIIRSLNRANEEAGEAALEFMLAVASRKIQLSKQHYDEVIVLAREISGGSSGLSRMIGFLFNFDGFRKQKLPF</sequence>
<proteinExistence type="predicted"/>
<dbReference type="Proteomes" id="UP000218824">
    <property type="component" value="Chromosome"/>
</dbReference>
<dbReference type="EMBL" id="AP014940">
    <property type="protein sequence ID" value="BAV95999.1"/>
    <property type="molecule type" value="Genomic_DNA"/>
</dbReference>
<accession>A0AAU9ACA9</accession>
<organism evidence="1 2">
    <name type="scientific">Lysobacter enzymogenes</name>
    <dbReference type="NCBI Taxonomy" id="69"/>
    <lineage>
        <taxon>Bacteria</taxon>
        <taxon>Pseudomonadati</taxon>
        <taxon>Pseudomonadota</taxon>
        <taxon>Gammaproteobacteria</taxon>
        <taxon>Lysobacterales</taxon>
        <taxon>Lysobacteraceae</taxon>
        <taxon>Lysobacter</taxon>
    </lineage>
</organism>
<name>A0AAU9ACA9_LYSEN</name>
<evidence type="ECO:0000313" key="2">
    <source>
        <dbReference type="Proteomes" id="UP000218824"/>
    </source>
</evidence>
<reference evidence="1 2" key="1">
    <citation type="journal article" date="2017" name="DNA Res.">
        <title>Complete genome sequence and expression profile of the commercial lytic enzyme producer Lysobacter enzymogenes M497-1.</title>
        <authorList>
            <person name="Takami H."/>
            <person name="Toyoda A."/>
            <person name="Uchiyama I."/>
            <person name="Itoh T."/>
            <person name="Takaki Y."/>
            <person name="Arai W."/>
            <person name="Nishi S."/>
            <person name="Kawai M."/>
            <person name="Shinya K."/>
            <person name="Ikeda H."/>
        </authorList>
    </citation>
    <scope>NUCLEOTIDE SEQUENCE [LARGE SCALE GENOMIC DNA]</scope>
    <source>
        <strain evidence="1 2">M497-1</strain>
    </source>
</reference>